<evidence type="ECO:0000313" key="3">
    <source>
        <dbReference type="Proteomes" id="UP000000845"/>
    </source>
</evidence>
<dbReference type="eggNOG" id="ENOG5033GQ2">
    <property type="taxonomic scope" value="Bacteria"/>
</dbReference>
<protein>
    <submittedName>
        <fullName evidence="2">Uncharacterized protein</fullName>
    </submittedName>
</protein>
<keyword evidence="3" id="KW-1185">Reference proteome</keyword>
<reference evidence="3" key="1">
    <citation type="submission" date="2009-09" db="EMBL/GenBank/DDBJ databases">
        <title>The complete chromosome of Sebaldella termitidis ATCC 33386.</title>
        <authorList>
            <consortium name="US DOE Joint Genome Institute (JGI-PGF)"/>
            <person name="Lucas S."/>
            <person name="Copeland A."/>
            <person name="Lapidus A."/>
            <person name="Glavina del Rio T."/>
            <person name="Dalin E."/>
            <person name="Tice H."/>
            <person name="Bruce D."/>
            <person name="Goodwin L."/>
            <person name="Pitluck S."/>
            <person name="Kyrpides N."/>
            <person name="Mavromatis K."/>
            <person name="Ivanova N."/>
            <person name="Mikhailova N."/>
            <person name="Sims D."/>
            <person name="Meincke L."/>
            <person name="Brettin T."/>
            <person name="Detter J.C."/>
            <person name="Han C."/>
            <person name="Larimer F."/>
            <person name="Land M."/>
            <person name="Hauser L."/>
            <person name="Markowitz V."/>
            <person name="Cheng J.F."/>
            <person name="Hugenholtz P."/>
            <person name="Woyke T."/>
            <person name="Wu D."/>
            <person name="Eisen J.A."/>
        </authorList>
    </citation>
    <scope>NUCLEOTIDE SEQUENCE [LARGE SCALE GENOMIC DNA]</scope>
    <source>
        <strain evidence="3">ATCC 33386 / NCTC 11300</strain>
    </source>
</reference>
<reference evidence="2 3" key="2">
    <citation type="journal article" date="2010" name="Stand. Genomic Sci.">
        <title>Complete genome sequence of Sebaldella termitidis type strain (NCTC 11300).</title>
        <authorList>
            <person name="Harmon-Smith M."/>
            <person name="Celia L."/>
            <person name="Chertkov O."/>
            <person name="Lapidus A."/>
            <person name="Copeland A."/>
            <person name="Glavina Del Rio T."/>
            <person name="Nolan M."/>
            <person name="Lucas S."/>
            <person name="Tice H."/>
            <person name="Cheng J.F."/>
            <person name="Han C."/>
            <person name="Detter J.C."/>
            <person name="Bruce D."/>
            <person name="Goodwin L."/>
            <person name="Pitluck S."/>
            <person name="Pati A."/>
            <person name="Liolios K."/>
            <person name="Ivanova N."/>
            <person name="Mavromatis K."/>
            <person name="Mikhailova N."/>
            <person name="Chen A."/>
            <person name="Palaniappan K."/>
            <person name="Land M."/>
            <person name="Hauser L."/>
            <person name="Chang Y.J."/>
            <person name="Jeffries C.D."/>
            <person name="Brettin T."/>
            <person name="Goker M."/>
            <person name="Beck B."/>
            <person name="Bristow J."/>
            <person name="Eisen J.A."/>
            <person name="Markowitz V."/>
            <person name="Hugenholtz P."/>
            <person name="Kyrpides N.C."/>
            <person name="Klenk H.P."/>
            <person name="Chen F."/>
        </authorList>
    </citation>
    <scope>NUCLEOTIDE SEQUENCE [LARGE SCALE GENOMIC DNA]</scope>
    <source>
        <strain evidence="3">ATCC 33386 / NCTC 11300</strain>
    </source>
</reference>
<name>D1AK53_SEBTE</name>
<gene>
    <name evidence="2" type="ordered locus">Sterm_2115</name>
</gene>
<dbReference type="AlphaFoldDB" id="D1AK53"/>
<dbReference type="Proteomes" id="UP000000845">
    <property type="component" value="Chromosome"/>
</dbReference>
<feature type="signal peptide" evidence="1">
    <location>
        <begin position="1"/>
        <end position="18"/>
    </location>
</feature>
<keyword evidence="1" id="KW-0732">Signal</keyword>
<evidence type="ECO:0000313" key="2">
    <source>
        <dbReference type="EMBL" id="ACZ08969.1"/>
    </source>
</evidence>
<organism evidence="2 3">
    <name type="scientific">Sebaldella termitidis (strain ATCC 33386 / NCTC 11300)</name>
    <dbReference type="NCBI Taxonomy" id="526218"/>
    <lineage>
        <taxon>Bacteria</taxon>
        <taxon>Fusobacteriati</taxon>
        <taxon>Fusobacteriota</taxon>
        <taxon>Fusobacteriia</taxon>
        <taxon>Fusobacteriales</taxon>
        <taxon>Leptotrichiaceae</taxon>
        <taxon>Sebaldella</taxon>
    </lineage>
</organism>
<feature type="chain" id="PRO_5003019763" evidence="1">
    <location>
        <begin position="19"/>
        <end position="117"/>
    </location>
</feature>
<proteinExistence type="predicted"/>
<accession>D1AK53</accession>
<sequence>MKKFIILAMLILSINISAKSNSKTGNSIKENTKNITKTQSGNGSSFETAIKVKTVDEEYKYLSVNYPGSTVLGQALVYDDKGTPYDILTVQMPDGKTAKFYFDVTEVFKMYEEMFGL</sequence>
<evidence type="ECO:0000256" key="1">
    <source>
        <dbReference type="SAM" id="SignalP"/>
    </source>
</evidence>
<dbReference type="EMBL" id="CP001739">
    <property type="protein sequence ID" value="ACZ08969.1"/>
    <property type="molecule type" value="Genomic_DNA"/>
</dbReference>
<dbReference type="KEGG" id="str:Sterm_2115"/>
<dbReference type="HOGENOM" id="CLU_2083218_0_0_0"/>
<dbReference type="RefSeq" id="WP_012861563.1">
    <property type="nucleotide sequence ID" value="NC_013517.1"/>
</dbReference>